<evidence type="ECO:0000256" key="1">
    <source>
        <dbReference type="SAM" id="MobiDB-lite"/>
    </source>
</evidence>
<dbReference type="EMBL" id="JBBPBM010000014">
    <property type="protein sequence ID" value="KAK8560012.1"/>
    <property type="molecule type" value="Genomic_DNA"/>
</dbReference>
<accession>A0ABR2EFW4</accession>
<dbReference type="Proteomes" id="UP001472677">
    <property type="component" value="Unassembled WGS sequence"/>
</dbReference>
<organism evidence="2 3">
    <name type="scientific">Hibiscus sabdariffa</name>
    <name type="common">roselle</name>
    <dbReference type="NCBI Taxonomy" id="183260"/>
    <lineage>
        <taxon>Eukaryota</taxon>
        <taxon>Viridiplantae</taxon>
        <taxon>Streptophyta</taxon>
        <taxon>Embryophyta</taxon>
        <taxon>Tracheophyta</taxon>
        <taxon>Spermatophyta</taxon>
        <taxon>Magnoliopsida</taxon>
        <taxon>eudicotyledons</taxon>
        <taxon>Gunneridae</taxon>
        <taxon>Pentapetalae</taxon>
        <taxon>rosids</taxon>
        <taxon>malvids</taxon>
        <taxon>Malvales</taxon>
        <taxon>Malvaceae</taxon>
        <taxon>Malvoideae</taxon>
        <taxon>Hibiscus</taxon>
    </lineage>
</organism>
<proteinExistence type="predicted"/>
<sequence length="122" mass="13341">MNEIGASYVQKLLRVDASIEIFKVHKHNQARVDQFIGGKLVRPECKSIQGTSTTKGSKMPKLVFASAEGISQIKGWAAIKKIHGSGGVRSTPEWSSKGRRSKSPISRVEELDEAIVITIPRA</sequence>
<name>A0ABR2EFW4_9ROSI</name>
<evidence type="ECO:0000313" key="2">
    <source>
        <dbReference type="EMBL" id="KAK8560012.1"/>
    </source>
</evidence>
<feature type="region of interest" description="Disordered" evidence="1">
    <location>
        <begin position="84"/>
        <end position="105"/>
    </location>
</feature>
<comment type="caution">
    <text evidence="2">The sequence shown here is derived from an EMBL/GenBank/DDBJ whole genome shotgun (WGS) entry which is preliminary data.</text>
</comment>
<keyword evidence="3" id="KW-1185">Reference proteome</keyword>
<gene>
    <name evidence="2" type="ORF">V6N12_012820</name>
</gene>
<protein>
    <submittedName>
        <fullName evidence="2">Uncharacterized protein</fullName>
    </submittedName>
</protein>
<evidence type="ECO:0000313" key="3">
    <source>
        <dbReference type="Proteomes" id="UP001472677"/>
    </source>
</evidence>
<reference evidence="2 3" key="1">
    <citation type="journal article" date="2024" name="G3 (Bethesda)">
        <title>Genome assembly of Hibiscus sabdariffa L. provides insights into metabolisms of medicinal natural products.</title>
        <authorList>
            <person name="Kim T."/>
        </authorList>
    </citation>
    <scope>NUCLEOTIDE SEQUENCE [LARGE SCALE GENOMIC DNA]</scope>
    <source>
        <strain evidence="2">TK-2024</strain>
        <tissue evidence="2">Old leaves</tissue>
    </source>
</reference>